<protein>
    <submittedName>
        <fullName evidence="2">Uncharacterized protein</fullName>
    </submittedName>
</protein>
<evidence type="ECO:0000313" key="2">
    <source>
        <dbReference type="EMBL" id="RAJ99773.1"/>
    </source>
</evidence>
<keyword evidence="3" id="KW-1185">Reference proteome</keyword>
<reference evidence="2 3" key="1">
    <citation type="submission" date="2018-06" db="EMBL/GenBank/DDBJ databases">
        <title>Genomic Encyclopedia of Archaeal and Bacterial Type Strains, Phase II (KMG-II): from individual species to whole genera.</title>
        <authorList>
            <person name="Goeker M."/>
        </authorList>
    </citation>
    <scope>NUCLEOTIDE SEQUENCE [LARGE SCALE GENOMIC DNA]</scope>
    <source>
        <strain evidence="2 3">DSM 21851</strain>
    </source>
</reference>
<organism evidence="2 3">
    <name type="scientific">Larkinella arboricola</name>
    <dbReference type="NCBI Taxonomy" id="643671"/>
    <lineage>
        <taxon>Bacteria</taxon>
        <taxon>Pseudomonadati</taxon>
        <taxon>Bacteroidota</taxon>
        <taxon>Cytophagia</taxon>
        <taxon>Cytophagales</taxon>
        <taxon>Spirosomataceae</taxon>
        <taxon>Larkinella</taxon>
    </lineage>
</organism>
<sequence length="239" mass="27551">MDIKTLPQPFFHGLQRLLIACLVMTSLAASAQSDYYARTDSTKAYWKLQTDAASQKTLIRFFNHRHEPVYQETLSGRYVKLTPRNIRLFDQMLQRLVTNQLVSAQVKSHELVASSTNVPRQAVSTYLERPVSTSFILDYPEKPAGLSPLRSDVALSNIGRLKIHTLNIREEPILVTLQDDQGRYVYKEKTSLLNFNRTLNLTQLPEGRFRLEVDGSQKDHTYQLIIQDNPRSYQLRAIR</sequence>
<proteinExistence type="predicted"/>
<evidence type="ECO:0000313" key="3">
    <source>
        <dbReference type="Proteomes" id="UP000248790"/>
    </source>
</evidence>
<name>A0A327X357_LARAB</name>
<accession>A0A327X357</accession>
<keyword evidence="1" id="KW-0732">Signal</keyword>
<dbReference type="OrthoDB" id="939640at2"/>
<feature type="chain" id="PRO_5016386961" evidence="1">
    <location>
        <begin position="32"/>
        <end position="239"/>
    </location>
</feature>
<dbReference type="RefSeq" id="WP_111627575.1">
    <property type="nucleotide sequence ID" value="NZ_QLMC01000002.1"/>
</dbReference>
<dbReference type="AlphaFoldDB" id="A0A327X357"/>
<feature type="signal peptide" evidence="1">
    <location>
        <begin position="1"/>
        <end position="31"/>
    </location>
</feature>
<comment type="caution">
    <text evidence="2">The sequence shown here is derived from an EMBL/GenBank/DDBJ whole genome shotgun (WGS) entry which is preliminary data.</text>
</comment>
<gene>
    <name evidence="2" type="ORF">LX87_01469</name>
</gene>
<evidence type="ECO:0000256" key="1">
    <source>
        <dbReference type="SAM" id="SignalP"/>
    </source>
</evidence>
<dbReference type="EMBL" id="QLMC01000002">
    <property type="protein sequence ID" value="RAJ99773.1"/>
    <property type="molecule type" value="Genomic_DNA"/>
</dbReference>
<dbReference type="Proteomes" id="UP000248790">
    <property type="component" value="Unassembled WGS sequence"/>
</dbReference>